<dbReference type="EMBL" id="JAGXOE010000088">
    <property type="protein sequence ID" value="MBS4103895.1"/>
    <property type="molecule type" value="Genomic_DNA"/>
</dbReference>
<accession>A0ABS5NHX2</accession>
<dbReference type="SUPFAM" id="SSF140990">
    <property type="entry name" value="FtsH protease domain-like"/>
    <property type="match status" value="1"/>
</dbReference>
<gene>
    <name evidence="1" type="ORF">KFZ73_21955</name>
</gene>
<sequence length="185" mass="19563">MKRPPDATREAAKQIKTARERASMAVHESAHAVAAVLLGGHVELAQLAPEDRPDHRGLTTVSEDSLSPDGRALVAHAGPWAEARFDAGRRPTQREVDRAYASSGHGDLAMITAAGGPAQLGVERVEKVIEANWDVVLKVARQLAKDGFATHWSVTNALGLPSGDPGGPTSFGLACVKAGMRPVRR</sequence>
<protein>
    <submittedName>
        <fullName evidence="1">M50 family metallopeptidase</fullName>
    </submittedName>
</protein>
<name>A0ABS5NHX2_TSUPA</name>
<reference evidence="1 2" key="1">
    <citation type="submission" date="2021-04" db="EMBL/GenBank/DDBJ databases">
        <title>Whole genome sequence analysis of a thiophenic sulfur metabolizing bacteria.</title>
        <authorList>
            <person name="Akhtar N."/>
            <person name="Akram J."/>
            <person name="Aslam A."/>
        </authorList>
    </citation>
    <scope>NUCLEOTIDE SEQUENCE [LARGE SCALE GENOMIC DNA]</scope>
    <source>
        <strain evidence="1 2">3OW</strain>
    </source>
</reference>
<proteinExistence type="predicted"/>
<comment type="caution">
    <text evidence="1">The sequence shown here is derived from an EMBL/GenBank/DDBJ whole genome shotgun (WGS) entry which is preliminary data.</text>
</comment>
<dbReference type="Proteomes" id="UP000676853">
    <property type="component" value="Unassembled WGS sequence"/>
</dbReference>
<evidence type="ECO:0000313" key="2">
    <source>
        <dbReference type="Proteomes" id="UP000676853"/>
    </source>
</evidence>
<dbReference type="RefSeq" id="WP_212555070.1">
    <property type="nucleotide sequence ID" value="NZ_JAGXOE010000088.1"/>
</dbReference>
<organism evidence="1 2">
    <name type="scientific">Tsukamurella paurometabola</name>
    <name type="common">Corynebacterium paurometabolum</name>
    <dbReference type="NCBI Taxonomy" id="2061"/>
    <lineage>
        <taxon>Bacteria</taxon>
        <taxon>Bacillati</taxon>
        <taxon>Actinomycetota</taxon>
        <taxon>Actinomycetes</taxon>
        <taxon>Mycobacteriales</taxon>
        <taxon>Tsukamurellaceae</taxon>
        <taxon>Tsukamurella</taxon>
    </lineage>
</organism>
<keyword evidence="2" id="KW-1185">Reference proteome</keyword>
<dbReference type="InterPro" id="IPR037219">
    <property type="entry name" value="Peptidase_M41-like"/>
</dbReference>
<evidence type="ECO:0000313" key="1">
    <source>
        <dbReference type="EMBL" id="MBS4103895.1"/>
    </source>
</evidence>